<proteinExistence type="predicted"/>
<evidence type="ECO:0000256" key="1">
    <source>
        <dbReference type="SAM" id="MobiDB-lite"/>
    </source>
</evidence>
<feature type="transmembrane region" description="Helical" evidence="2">
    <location>
        <begin position="18"/>
        <end position="36"/>
    </location>
</feature>
<feature type="region of interest" description="Disordered" evidence="1">
    <location>
        <begin position="108"/>
        <end position="153"/>
    </location>
</feature>
<evidence type="ECO:0000313" key="3">
    <source>
        <dbReference type="EMBL" id="QHU29984.1"/>
    </source>
</evidence>
<evidence type="ECO:0000256" key="2">
    <source>
        <dbReference type="SAM" id="Phobius"/>
    </source>
</evidence>
<feature type="transmembrane region" description="Helical" evidence="2">
    <location>
        <begin position="48"/>
        <end position="78"/>
    </location>
</feature>
<keyword evidence="2" id="KW-0472">Membrane</keyword>
<reference evidence="3" key="1">
    <citation type="journal article" date="2020" name="Nature">
        <title>Giant virus diversity and host interactions through global metagenomics.</title>
        <authorList>
            <person name="Schulz F."/>
            <person name="Roux S."/>
            <person name="Paez-Espino D."/>
            <person name="Jungbluth S."/>
            <person name="Walsh D.A."/>
            <person name="Denef V.J."/>
            <person name="McMahon K.D."/>
            <person name="Konstantinidis K.T."/>
            <person name="Eloe-Fadrosh E.A."/>
            <person name="Kyrpides N.C."/>
            <person name="Woyke T."/>
        </authorList>
    </citation>
    <scope>NUCLEOTIDE SEQUENCE</scope>
    <source>
        <strain evidence="3">GVMAG-M-3300027810-10</strain>
    </source>
</reference>
<sequence>MYMTDVVKYFSKYNKMHLALIFLMLSIIAFPLPIPFELSSLIDTKLGSLLIVTFAIVVFLTVNPVIGIIALFTGYVILHRAGISTGSEMVRKYVPNEDQKLQDMMQLHTENNDQSLEEEAVNNIPPRNPDENLLAEDPYKPVYSSSDIEHSEL</sequence>
<keyword evidence="2" id="KW-1133">Transmembrane helix</keyword>
<keyword evidence="2" id="KW-0812">Transmembrane</keyword>
<dbReference type="AlphaFoldDB" id="A0A6C0LKB6"/>
<dbReference type="EMBL" id="MN740501">
    <property type="protein sequence ID" value="QHU29984.1"/>
    <property type="molecule type" value="Genomic_DNA"/>
</dbReference>
<accession>A0A6C0LKB6</accession>
<protein>
    <submittedName>
        <fullName evidence="3">Uncharacterized protein</fullName>
    </submittedName>
</protein>
<organism evidence="3">
    <name type="scientific">viral metagenome</name>
    <dbReference type="NCBI Taxonomy" id="1070528"/>
    <lineage>
        <taxon>unclassified sequences</taxon>
        <taxon>metagenomes</taxon>
        <taxon>organismal metagenomes</taxon>
    </lineage>
</organism>
<name>A0A6C0LKB6_9ZZZZ</name>